<gene>
    <name evidence="2" type="primary">Bm8498</name>
    <name evidence="2" type="ORF">BM_Bm8498</name>
</gene>
<dbReference type="AlphaFoldDB" id="A0A1I9G6H7"/>
<evidence type="ECO:0000256" key="1">
    <source>
        <dbReference type="SAM" id="Phobius"/>
    </source>
</evidence>
<dbReference type="EMBL" id="LN856362">
    <property type="protein sequence ID" value="CDQ06739.1"/>
    <property type="molecule type" value="Genomic_DNA"/>
</dbReference>
<sequence>MVNSGRRKEKLEKKVGGRRADFNMERVEKKIYEIFVMDSIDLQESNEIMRCAVLWCGARCGAVRCGVMRYGAVRHNSERSVVWYGEGDSLVVIDASCFLLLGLILILDVTYICISFFFKTSSK</sequence>
<proteinExistence type="predicted"/>
<accession>A0A1I9G6H7</accession>
<reference evidence="2" key="2">
    <citation type="submission" date="2012-12" db="EMBL/GenBank/DDBJ databases">
        <authorList>
            <consortium name="WormBase Consortium"/>
            <person name="Ghedin E."/>
            <person name="Paulini M."/>
        </authorList>
    </citation>
    <scope>NUCLEOTIDE SEQUENCE</scope>
    <source>
        <strain evidence="2">FR3</strain>
    </source>
</reference>
<reference evidence="2" key="1">
    <citation type="journal article" date="2007" name="Science">
        <title>Draft genome of the filarial nematode parasite Brugia malayi.</title>
        <authorList>
            <person name="Ghedin E."/>
            <person name="Wang S."/>
            <person name="Spiro D."/>
            <person name="Caler E."/>
            <person name="Zhao Q."/>
            <person name="Crabtree J."/>
            <person name="Allen J.E."/>
            <person name="Delcher A.L."/>
            <person name="Guiliano D.B."/>
            <person name="Miranda-Saavedra D."/>
            <person name="Angiuoli S.V."/>
            <person name="Creasy T."/>
            <person name="Amedeo P."/>
            <person name="Haas B."/>
            <person name="El-Sayed N.M."/>
            <person name="Wortman J.R."/>
            <person name="Feldblyum T."/>
            <person name="Tallon L."/>
            <person name="Schatz M."/>
            <person name="Shumway M."/>
            <person name="Koo H."/>
            <person name="Salzberg S.L."/>
            <person name="Schobel S."/>
            <person name="Pertea M."/>
            <person name="Pop M."/>
            <person name="White O."/>
            <person name="Barton G.J."/>
            <person name="Carlow C.K."/>
            <person name="Crawford M.J."/>
            <person name="Daub J."/>
            <person name="Dimmic M.W."/>
            <person name="Estes C.F."/>
            <person name="Foster J.M."/>
            <person name="Ganatra M."/>
            <person name="Gregory W.F."/>
            <person name="Johnson N.M."/>
            <person name="Jin J."/>
            <person name="Komuniecki R."/>
            <person name="Korf I."/>
            <person name="Kumar S."/>
            <person name="Laney S."/>
            <person name="Li B.W."/>
            <person name="Li W."/>
            <person name="Lindblom T.H."/>
            <person name="Lustigman S."/>
            <person name="Ma D."/>
            <person name="Maina C.V."/>
            <person name="Martin D.M."/>
            <person name="McCarter J.P."/>
            <person name="McReynolds L."/>
            <person name="Mitreva M."/>
            <person name="Nutman T.B."/>
            <person name="Parkinson J."/>
            <person name="Peregrin-Alvarez J.M."/>
            <person name="Poole C."/>
            <person name="Ren Q."/>
            <person name="Saunders L."/>
            <person name="Sluder A.E."/>
            <person name="Smith K."/>
            <person name="Stanke M."/>
            <person name="Unnasch T.R."/>
            <person name="Ware J."/>
            <person name="Wei A.D."/>
            <person name="Weil G."/>
            <person name="Williams D.J."/>
            <person name="Zhang Y."/>
            <person name="Williams S.A."/>
            <person name="Fraser-Liggett C."/>
            <person name="Slatko B."/>
            <person name="Blaxter M.L."/>
            <person name="Scott A.L."/>
        </authorList>
    </citation>
    <scope>NUCLEOTIDE SEQUENCE</scope>
    <source>
        <strain evidence="2">FR3</strain>
    </source>
</reference>
<evidence type="ECO:0000313" key="2">
    <source>
        <dbReference type="EMBL" id="CDQ06739.1"/>
    </source>
</evidence>
<keyword evidence="1" id="KW-0812">Transmembrane</keyword>
<keyword evidence="1" id="KW-1133">Transmembrane helix</keyword>
<name>A0A1I9G6H7_BRUMA</name>
<organism evidence="2">
    <name type="scientific">Brugia malayi</name>
    <name type="common">Filarial nematode worm</name>
    <dbReference type="NCBI Taxonomy" id="6279"/>
    <lineage>
        <taxon>Eukaryota</taxon>
        <taxon>Metazoa</taxon>
        <taxon>Ecdysozoa</taxon>
        <taxon>Nematoda</taxon>
        <taxon>Chromadorea</taxon>
        <taxon>Rhabditida</taxon>
        <taxon>Spirurina</taxon>
        <taxon>Spiruromorpha</taxon>
        <taxon>Filarioidea</taxon>
        <taxon>Onchocercidae</taxon>
        <taxon>Brugia</taxon>
    </lineage>
</organism>
<keyword evidence="1" id="KW-0472">Membrane</keyword>
<protein>
    <submittedName>
        <fullName evidence="2">Bm8498</fullName>
    </submittedName>
</protein>
<feature type="transmembrane region" description="Helical" evidence="1">
    <location>
        <begin position="98"/>
        <end position="118"/>
    </location>
</feature>